<protein>
    <submittedName>
        <fullName evidence="2">Uncharacterized protein</fullName>
    </submittedName>
</protein>
<reference evidence="2" key="2">
    <citation type="journal article" date="2020" name="Nat. Commun.">
        <title>Large-scale genome sequencing of mycorrhizal fungi provides insights into the early evolution of symbiotic traits.</title>
        <authorList>
            <person name="Miyauchi S."/>
            <person name="Kiss E."/>
            <person name="Kuo A."/>
            <person name="Drula E."/>
            <person name="Kohler A."/>
            <person name="Sanchez-Garcia M."/>
            <person name="Morin E."/>
            <person name="Andreopoulos B."/>
            <person name="Barry K.W."/>
            <person name="Bonito G."/>
            <person name="Buee M."/>
            <person name="Carver A."/>
            <person name="Chen C."/>
            <person name="Cichocki N."/>
            <person name="Clum A."/>
            <person name="Culley D."/>
            <person name="Crous P.W."/>
            <person name="Fauchery L."/>
            <person name="Girlanda M."/>
            <person name="Hayes R.D."/>
            <person name="Keri Z."/>
            <person name="LaButti K."/>
            <person name="Lipzen A."/>
            <person name="Lombard V."/>
            <person name="Magnuson J."/>
            <person name="Maillard F."/>
            <person name="Murat C."/>
            <person name="Nolan M."/>
            <person name="Ohm R.A."/>
            <person name="Pangilinan J."/>
            <person name="Pereira M.F."/>
            <person name="Perotto S."/>
            <person name="Peter M."/>
            <person name="Pfister S."/>
            <person name="Riley R."/>
            <person name="Sitrit Y."/>
            <person name="Stielow J.B."/>
            <person name="Szollosi G."/>
            <person name="Zifcakova L."/>
            <person name="Stursova M."/>
            <person name="Spatafora J.W."/>
            <person name="Tedersoo L."/>
            <person name="Vaario L.M."/>
            <person name="Yamada A."/>
            <person name="Yan M."/>
            <person name="Wang P."/>
            <person name="Xu J."/>
            <person name="Bruns T."/>
            <person name="Baldrian P."/>
            <person name="Vilgalys R."/>
            <person name="Dunand C."/>
            <person name="Henrissat B."/>
            <person name="Grigoriev I.V."/>
            <person name="Hibbett D."/>
            <person name="Nagy L.G."/>
            <person name="Martin F.M."/>
        </authorList>
    </citation>
    <scope>NUCLEOTIDE SEQUENCE</scope>
    <source>
        <strain evidence="2">Prilba</strain>
    </source>
</reference>
<name>A0A9P5JSZ3_9AGAM</name>
<dbReference type="AlphaFoldDB" id="A0A9P5JSZ3"/>
<evidence type="ECO:0000256" key="1">
    <source>
        <dbReference type="SAM" id="SignalP"/>
    </source>
</evidence>
<evidence type="ECO:0000313" key="2">
    <source>
        <dbReference type="EMBL" id="KAF8460795.1"/>
    </source>
</evidence>
<organism evidence="2 4">
    <name type="scientific">Russula ochroleuca</name>
    <dbReference type="NCBI Taxonomy" id="152965"/>
    <lineage>
        <taxon>Eukaryota</taxon>
        <taxon>Fungi</taxon>
        <taxon>Dikarya</taxon>
        <taxon>Basidiomycota</taxon>
        <taxon>Agaricomycotina</taxon>
        <taxon>Agaricomycetes</taxon>
        <taxon>Russulales</taxon>
        <taxon>Russulaceae</taxon>
        <taxon>Russula</taxon>
    </lineage>
</organism>
<evidence type="ECO:0000313" key="3">
    <source>
        <dbReference type="EMBL" id="KAF8479550.1"/>
    </source>
</evidence>
<dbReference type="OrthoDB" id="3249725at2759"/>
<dbReference type="EMBL" id="WHVB01000009">
    <property type="protein sequence ID" value="KAF8479550.1"/>
    <property type="molecule type" value="Genomic_DNA"/>
</dbReference>
<dbReference type="Proteomes" id="UP000759537">
    <property type="component" value="Unassembled WGS sequence"/>
</dbReference>
<keyword evidence="4" id="KW-1185">Reference proteome</keyword>
<keyword evidence="1" id="KW-0732">Signal</keyword>
<reference evidence="2" key="1">
    <citation type="submission" date="2019-10" db="EMBL/GenBank/DDBJ databases">
        <authorList>
            <consortium name="DOE Joint Genome Institute"/>
            <person name="Kuo A."/>
            <person name="Miyauchi S."/>
            <person name="Kiss E."/>
            <person name="Drula E."/>
            <person name="Kohler A."/>
            <person name="Sanchez-Garcia M."/>
            <person name="Andreopoulos B."/>
            <person name="Barry K.W."/>
            <person name="Bonito G."/>
            <person name="Buee M."/>
            <person name="Carver A."/>
            <person name="Chen C."/>
            <person name="Cichocki N."/>
            <person name="Clum A."/>
            <person name="Culley D."/>
            <person name="Crous P.W."/>
            <person name="Fauchery L."/>
            <person name="Girlanda M."/>
            <person name="Hayes R."/>
            <person name="Keri Z."/>
            <person name="LaButti K."/>
            <person name="Lipzen A."/>
            <person name="Lombard V."/>
            <person name="Magnuson J."/>
            <person name="Maillard F."/>
            <person name="Morin E."/>
            <person name="Murat C."/>
            <person name="Nolan M."/>
            <person name="Ohm R."/>
            <person name="Pangilinan J."/>
            <person name="Pereira M."/>
            <person name="Perotto S."/>
            <person name="Peter M."/>
            <person name="Riley R."/>
            <person name="Sitrit Y."/>
            <person name="Stielow B."/>
            <person name="Szollosi G."/>
            <person name="Zifcakova L."/>
            <person name="Stursova M."/>
            <person name="Spatafora J.W."/>
            <person name="Tedersoo L."/>
            <person name="Vaario L.-M."/>
            <person name="Yamada A."/>
            <person name="Yan M."/>
            <person name="Wang P."/>
            <person name="Xu J."/>
            <person name="Bruns T."/>
            <person name="Baldrian P."/>
            <person name="Vilgalys R."/>
            <person name="Henrissat B."/>
            <person name="Grigoriev I.V."/>
            <person name="Hibbett D."/>
            <person name="Nagy L.G."/>
            <person name="Martin F.M."/>
        </authorList>
    </citation>
    <scope>NUCLEOTIDE SEQUENCE</scope>
    <source>
        <strain evidence="2">Prilba</strain>
    </source>
</reference>
<dbReference type="EMBL" id="WHVB01000153">
    <property type="protein sequence ID" value="KAF8460795.1"/>
    <property type="molecule type" value="Genomic_DNA"/>
</dbReference>
<gene>
    <name evidence="3" type="ORF">DFH94DRAFT_682283</name>
    <name evidence="2" type="ORF">DFH94DRAFT_687140</name>
</gene>
<evidence type="ECO:0000313" key="4">
    <source>
        <dbReference type="Proteomes" id="UP000759537"/>
    </source>
</evidence>
<proteinExistence type="predicted"/>
<accession>A0A9P5JSZ3</accession>
<comment type="caution">
    <text evidence="2">The sequence shown here is derived from an EMBL/GenBank/DDBJ whole genome shotgun (WGS) entry which is preliminary data.</text>
</comment>
<feature type="signal peptide" evidence="1">
    <location>
        <begin position="1"/>
        <end position="21"/>
    </location>
</feature>
<sequence>MQVPFPELTFLLLVLPNSFLGGSAPRLRFLWLDRIPFPGLSKLLLSATHLVTLHLSNIPHSGYISPDAMVTALSTIATLDFLELYFESPRSRPDWATRRPPPQTRSVLPVLRHFGFKGVCEYLEDFVAYIDAPRLNDLVVTFFNQIVFETPRFIQFVSRTPKLKIFEKADVVFEYGYASVDLSSRTSDHGNLNVTIPCIELDWQVSSTEQICTSCLPPLSTLDDIYIYEDPHSQPDWQDNIENMLWLELLRSFASAKNLYLSKGFALRIGPALQEFVGVSATVLPALQNIFLEGLQPSGTVPKGIQQFVATRQVTDHPIVVSDWERDRSMRRLVLSSERNKRCTARQRDNARFSLMVCRDRELARTLAEEYQAEKRFPAAVWGRRKRRQITVMMMLFNATGSSEGKTAAKPLA</sequence>
<feature type="chain" id="PRO_5040712204" evidence="1">
    <location>
        <begin position="22"/>
        <end position="413"/>
    </location>
</feature>